<dbReference type="Gene3D" id="2.30.30.320">
    <property type="entry name" value="DUF1653-like domain"/>
    <property type="match status" value="1"/>
</dbReference>
<dbReference type="AlphaFoldDB" id="A0A545U3L3"/>
<dbReference type="Pfam" id="PF07866">
    <property type="entry name" value="DUF1653"/>
    <property type="match status" value="1"/>
</dbReference>
<evidence type="ECO:0000313" key="2">
    <source>
        <dbReference type="EMBL" id="TQV84014.1"/>
    </source>
</evidence>
<name>A0A545U3L3_9GAMM</name>
<dbReference type="EMBL" id="VHSG01000006">
    <property type="protein sequence ID" value="TQV84014.1"/>
    <property type="molecule type" value="Genomic_DNA"/>
</dbReference>
<proteinExistence type="predicted"/>
<gene>
    <name evidence="2" type="ORF">FKG94_04935</name>
</gene>
<dbReference type="RefSeq" id="WP_142903094.1">
    <property type="nucleotide sequence ID" value="NZ_ML660089.1"/>
</dbReference>
<dbReference type="InterPro" id="IPR037135">
    <property type="entry name" value="DUF1653-like_dom_sf"/>
</dbReference>
<evidence type="ECO:0000259" key="1">
    <source>
        <dbReference type="Pfam" id="PF07866"/>
    </source>
</evidence>
<reference evidence="2 3" key="1">
    <citation type="submission" date="2019-06" db="EMBL/GenBank/DDBJ databases">
        <title>Whole genome sequence for Cellvibrionaceae sp. R142.</title>
        <authorList>
            <person name="Wang G."/>
        </authorList>
    </citation>
    <scope>NUCLEOTIDE SEQUENCE [LARGE SCALE GENOMIC DNA]</scope>
    <source>
        <strain evidence="2 3">R142</strain>
    </source>
</reference>
<organism evidence="2 3">
    <name type="scientific">Exilibacterium tricleocarpae</name>
    <dbReference type="NCBI Taxonomy" id="2591008"/>
    <lineage>
        <taxon>Bacteria</taxon>
        <taxon>Pseudomonadati</taxon>
        <taxon>Pseudomonadota</taxon>
        <taxon>Gammaproteobacteria</taxon>
        <taxon>Cellvibrionales</taxon>
        <taxon>Cellvibrionaceae</taxon>
        <taxon>Exilibacterium</taxon>
    </lineage>
</organism>
<feature type="domain" description="DUF1653" evidence="1">
    <location>
        <begin position="21"/>
        <end position="82"/>
    </location>
</feature>
<keyword evidence="3" id="KW-1185">Reference proteome</keyword>
<dbReference type="Proteomes" id="UP000319732">
    <property type="component" value="Unassembled WGS sequence"/>
</dbReference>
<protein>
    <submittedName>
        <fullName evidence="2">DUF1653 domain-containing protein</fullName>
    </submittedName>
</protein>
<evidence type="ECO:0000313" key="3">
    <source>
        <dbReference type="Proteomes" id="UP000319732"/>
    </source>
</evidence>
<dbReference type="InterPro" id="IPR023387">
    <property type="entry name" value="DUF1653-like_dom"/>
</dbReference>
<dbReference type="OrthoDB" id="371169at2"/>
<accession>A0A545U3L3</accession>
<comment type="caution">
    <text evidence="2">The sequence shown here is derived from an EMBL/GenBank/DDBJ whole genome shotgun (WGS) entry which is preliminary data.</text>
</comment>
<sequence>MDGNDTGGRHRDGDSVAIRPGRYRHFKGDEYQVMDLARHSETREWMVVYRCLYGDHSLWVRPLALFNEWVEVDGSRVPRFAYLGAGD</sequence>